<feature type="transmembrane region" description="Helical" evidence="6">
    <location>
        <begin position="363"/>
        <end position="388"/>
    </location>
</feature>
<dbReference type="GO" id="GO:0005886">
    <property type="term" value="C:plasma membrane"/>
    <property type="evidence" value="ECO:0007669"/>
    <property type="project" value="TreeGrafter"/>
</dbReference>
<dbReference type="InterPro" id="IPR001182">
    <property type="entry name" value="FtsW/RodA"/>
</dbReference>
<dbReference type="GO" id="GO:0015648">
    <property type="term" value="F:lipid-linked peptidoglycan transporter activity"/>
    <property type="evidence" value="ECO:0007669"/>
    <property type="project" value="TreeGrafter"/>
</dbReference>
<feature type="transmembrane region" description="Helical" evidence="6">
    <location>
        <begin position="139"/>
        <end position="155"/>
    </location>
</feature>
<evidence type="ECO:0000256" key="4">
    <source>
        <dbReference type="ARBA" id="ARBA00022989"/>
    </source>
</evidence>
<keyword evidence="8" id="KW-1185">Reference proteome</keyword>
<dbReference type="PANTHER" id="PTHR30474:SF1">
    <property type="entry name" value="PEPTIDOGLYCAN GLYCOSYLTRANSFERASE MRDB"/>
    <property type="match status" value="1"/>
</dbReference>
<dbReference type="GO" id="GO:0008360">
    <property type="term" value="P:regulation of cell shape"/>
    <property type="evidence" value="ECO:0007669"/>
    <property type="project" value="UniProtKB-KW"/>
</dbReference>
<feature type="transmembrane region" description="Helical" evidence="6">
    <location>
        <begin position="281"/>
        <end position="302"/>
    </location>
</feature>
<dbReference type="GO" id="GO:0032153">
    <property type="term" value="C:cell division site"/>
    <property type="evidence" value="ECO:0007669"/>
    <property type="project" value="TreeGrafter"/>
</dbReference>
<keyword evidence="5 6" id="KW-0472">Membrane</keyword>
<feature type="transmembrane region" description="Helical" evidence="6">
    <location>
        <begin position="400"/>
        <end position="431"/>
    </location>
</feature>
<name>A0A841SZW8_9BACL</name>
<dbReference type="Proteomes" id="UP000535838">
    <property type="component" value="Unassembled WGS sequence"/>
</dbReference>
<feature type="transmembrane region" description="Helical" evidence="6">
    <location>
        <begin position="191"/>
        <end position="220"/>
    </location>
</feature>
<evidence type="ECO:0000256" key="1">
    <source>
        <dbReference type="ARBA" id="ARBA00004141"/>
    </source>
</evidence>
<evidence type="ECO:0000256" key="2">
    <source>
        <dbReference type="ARBA" id="ARBA00022692"/>
    </source>
</evidence>
<sequence>MTDARIREHKAIQRYLDEVCEQVRAKEMHEEIRLELTGHLEELAYEKLELAGEDDDSLGKSSPNDEAVEEAIGHAITQMGNPQTIGKRLHRVHKPKTDWSLLTLAALLIGIGLMAMYALQELADPDNAVSWFPLLSNKLRFVAIGAALLLVLYFADYRKLKTLRWPIYAVAAGLFILARIGPIGIQMNGAYSWIIIGGIGLDVSAIAPYLFLIAYAGYLASEKPASASMVGKLREYGKELGLFYAMPAFLYLLVPSLVSLAVHFVGASVLLLTRKQGWKRLLFYCTFFFSALAFVIFAARGFTLNGARGSIMYQRWLNYLHLLVGDKSAEPLPSREFIRSAGLWGHGFGSRLEGLIYPYGENVVAYLVGSLGWAFGIGLAALVAAFVFRSVRIANQSKDPFARLLVIALSSVLAVKLVWTLLMSVGLLPFVSMAMPFIGYSGLQTVIEMAALGLLLSAFRRKDSIPLPRSEGIEQAAPQR</sequence>
<dbReference type="PANTHER" id="PTHR30474">
    <property type="entry name" value="CELL CYCLE PROTEIN"/>
    <property type="match status" value="1"/>
</dbReference>
<keyword evidence="3" id="KW-0133">Cell shape</keyword>
<proteinExistence type="predicted"/>
<dbReference type="Pfam" id="PF01098">
    <property type="entry name" value="FTSW_RODA_SPOVE"/>
    <property type="match status" value="1"/>
</dbReference>
<keyword evidence="4 6" id="KW-1133">Transmembrane helix</keyword>
<evidence type="ECO:0000256" key="5">
    <source>
        <dbReference type="ARBA" id="ARBA00023136"/>
    </source>
</evidence>
<protein>
    <submittedName>
        <fullName evidence="7">FtsW/RodA/SpoVE family cell cycle protein</fullName>
    </submittedName>
</protein>
<feature type="transmembrane region" description="Helical" evidence="6">
    <location>
        <begin position="241"/>
        <end position="269"/>
    </location>
</feature>
<evidence type="ECO:0000313" key="8">
    <source>
        <dbReference type="Proteomes" id="UP000535838"/>
    </source>
</evidence>
<evidence type="ECO:0000256" key="6">
    <source>
        <dbReference type="SAM" id="Phobius"/>
    </source>
</evidence>
<feature type="transmembrane region" description="Helical" evidence="6">
    <location>
        <begin position="437"/>
        <end position="459"/>
    </location>
</feature>
<evidence type="ECO:0000256" key="3">
    <source>
        <dbReference type="ARBA" id="ARBA00022960"/>
    </source>
</evidence>
<comment type="subcellular location">
    <subcellularLocation>
        <location evidence="1">Membrane</location>
        <topology evidence="1">Multi-pass membrane protein</topology>
    </subcellularLocation>
</comment>
<keyword evidence="2 6" id="KW-0812">Transmembrane</keyword>
<evidence type="ECO:0000313" key="7">
    <source>
        <dbReference type="EMBL" id="MBB6635177.1"/>
    </source>
</evidence>
<dbReference type="RefSeq" id="WP_185120413.1">
    <property type="nucleotide sequence ID" value="NZ_JACJVQ010000011.1"/>
</dbReference>
<organism evidence="7 8">
    <name type="scientific">Cohnella thailandensis</name>
    <dbReference type="NCBI Taxonomy" id="557557"/>
    <lineage>
        <taxon>Bacteria</taxon>
        <taxon>Bacillati</taxon>
        <taxon>Bacillota</taxon>
        <taxon>Bacilli</taxon>
        <taxon>Bacillales</taxon>
        <taxon>Paenibacillaceae</taxon>
        <taxon>Cohnella</taxon>
    </lineage>
</organism>
<feature type="transmembrane region" description="Helical" evidence="6">
    <location>
        <begin position="99"/>
        <end position="119"/>
    </location>
</feature>
<dbReference type="GO" id="GO:0051301">
    <property type="term" value="P:cell division"/>
    <property type="evidence" value="ECO:0007669"/>
    <property type="project" value="InterPro"/>
</dbReference>
<accession>A0A841SZW8</accession>
<comment type="caution">
    <text evidence="7">The sequence shown here is derived from an EMBL/GenBank/DDBJ whole genome shotgun (WGS) entry which is preliminary data.</text>
</comment>
<reference evidence="7 8" key="1">
    <citation type="submission" date="2020-08" db="EMBL/GenBank/DDBJ databases">
        <title>Cohnella phylogeny.</title>
        <authorList>
            <person name="Dunlap C."/>
        </authorList>
    </citation>
    <scope>NUCLEOTIDE SEQUENCE [LARGE SCALE GENOMIC DNA]</scope>
    <source>
        <strain evidence="7 8">DSM 25241</strain>
    </source>
</reference>
<dbReference type="EMBL" id="JACJVQ010000011">
    <property type="protein sequence ID" value="MBB6635177.1"/>
    <property type="molecule type" value="Genomic_DNA"/>
</dbReference>
<dbReference type="AlphaFoldDB" id="A0A841SZW8"/>
<gene>
    <name evidence="7" type="ORF">H7B67_13735</name>
</gene>